<proteinExistence type="predicted"/>
<accession>A0A814YN83</accession>
<dbReference type="EMBL" id="CAJOBB010002077">
    <property type="protein sequence ID" value="CAF3935776.1"/>
    <property type="molecule type" value="Genomic_DNA"/>
</dbReference>
<dbReference type="EMBL" id="CAJNOE010000552">
    <property type="protein sequence ID" value="CAF1267719.1"/>
    <property type="molecule type" value="Genomic_DNA"/>
</dbReference>
<gene>
    <name evidence="2" type="ORF">IZO911_LOCUS32249</name>
    <name evidence="1" type="ORF">JYZ213_LOCUS28566</name>
    <name evidence="4" type="ORF">KXQ929_LOCUS24729</name>
    <name evidence="3" type="ORF">OXD698_LOCUS1794</name>
</gene>
<dbReference type="AlphaFoldDB" id="A0A814YN83"/>
<evidence type="ECO:0000313" key="2">
    <source>
        <dbReference type="EMBL" id="CAF1267719.1"/>
    </source>
</evidence>
<dbReference type="Proteomes" id="UP000663845">
    <property type="component" value="Unassembled WGS sequence"/>
</dbReference>
<name>A0A814YN83_9BILA</name>
<comment type="caution">
    <text evidence="1">The sequence shown here is derived from an EMBL/GenBank/DDBJ whole genome shotgun (WGS) entry which is preliminary data.</text>
</comment>
<dbReference type="EMBL" id="CAJNOG010000418">
    <property type="protein sequence ID" value="CAF1231438.1"/>
    <property type="molecule type" value="Genomic_DNA"/>
</dbReference>
<sequence>MPDRTCQTKNLEFSSFDDDNINRTVLTTTNTNGYCLRERLFSINNVSAINSSMSSIKSTKTTLSNVVPMARPFDEFSIGITIIPSYPLDGQSLGTTIKSDKD</sequence>
<evidence type="ECO:0000313" key="1">
    <source>
        <dbReference type="EMBL" id="CAF1231438.1"/>
    </source>
</evidence>
<dbReference type="EMBL" id="CAJOAZ010000054">
    <property type="protein sequence ID" value="CAF3509554.1"/>
    <property type="molecule type" value="Genomic_DNA"/>
</dbReference>
<evidence type="ECO:0000313" key="3">
    <source>
        <dbReference type="EMBL" id="CAF3509554.1"/>
    </source>
</evidence>
<dbReference type="Proteomes" id="UP000663860">
    <property type="component" value="Unassembled WGS sequence"/>
</dbReference>
<reference evidence="1" key="1">
    <citation type="submission" date="2021-02" db="EMBL/GenBank/DDBJ databases">
        <authorList>
            <person name="Nowell W R."/>
        </authorList>
    </citation>
    <scope>NUCLEOTIDE SEQUENCE</scope>
</reference>
<evidence type="ECO:0000313" key="4">
    <source>
        <dbReference type="EMBL" id="CAF3935776.1"/>
    </source>
</evidence>
<protein>
    <submittedName>
        <fullName evidence="1">Uncharacterized protein</fullName>
    </submittedName>
</protein>
<dbReference type="Proteomes" id="UP000663868">
    <property type="component" value="Unassembled WGS sequence"/>
</dbReference>
<dbReference type="Proteomes" id="UP000663844">
    <property type="component" value="Unassembled WGS sequence"/>
</dbReference>
<organism evidence="1 5">
    <name type="scientific">Adineta steineri</name>
    <dbReference type="NCBI Taxonomy" id="433720"/>
    <lineage>
        <taxon>Eukaryota</taxon>
        <taxon>Metazoa</taxon>
        <taxon>Spiralia</taxon>
        <taxon>Gnathifera</taxon>
        <taxon>Rotifera</taxon>
        <taxon>Eurotatoria</taxon>
        <taxon>Bdelloidea</taxon>
        <taxon>Adinetida</taxon>
        <taxon>Adinetidae</taxon>
        <taxon>Adineta</taxon>
    </lineage>
</organism>
<evidence type="ECO:0000313" key="5">
    <source>
        <dbReference type="Proteomes" id="UP000663845"/>
    </source>
</evidence>